<feature type="signal peptide" evidence="1">
    <location>
        <begin position="1"/>
        <end position="26"/>
    </location>
</feature>
<protein>
    <submittedName>
        <fullName evidence="3">Spondin_N</fullName>
    </submittedName>
</protein>
<dbReference type="InterPro" id="IPR009465">
    <property type="entry name" value="Spondin_N"/>
</dbReference>
<organism evidence="3 4">
    <name type="scientific">Poriferisphaera corsica</name>
    <dbReference type="NCBI Taxonomy" id="2528020"/>
    <lineage>
        <taxon>Bacteria</taxon>
        <taxon>Pseudomonadati</taxon>
        <taxon>Planctomycetota</taxon>
        <taxon>Phycisphaerae</taxon>
        <taxon>Phycisphaerales</taxon>
        <taxon>Phycisphaeraceae</taxon>
        <taxon>Poriferisphaera</taxon>
    </lineage>
</organism>
<feature type="chain" id="PRO_5021877671" evidence="1">
    <location>
        <begin position="27"/>
        <end position="273"/>
    </location>
</feature>
<dbReference type="AlphaFoldDB" id="A0A517YQ98"/>
<dbReference type="InterPro" id="IPR038678">
    <property type="entry name" value="Spondin_N_sf"/>
</dbReference>
<dbReference type="InterPro" id="IPR013424">
    <property type="entry name" value="Ice-binding_C"/>
</dbReference>
<name>A0A517YQ98_9BACT</name>
<reference evidence="3 4" key="1">
    <citation type="submission" date="2019-02" db="EMBL/GenBank/DDBJ databases">
        <title>Deep-cultivation of Planctomycetes and their phenomic and genomic characterization uncovers novel biology.</title>
        <authorList>
            <person name="Wiegand S."/>
            <person name="Jogler M."/>
            <person name="Boedeker C."/>
            <person name="Pinto D."/>
            <person name="Vollmers J."/>
            <person name="Rivas-Marin E."/>
            <person name="Kohn T."/>
            <person name="Peeters S.H."/>
            <person name="Heuer A."/>
            <person name="Rast P."/>
            <person name="Oberbeckmann S."/>
            <person name="Bunk B."/>
            <person name="Jeske O."/>
            <person name="Meyerdierks A."/>
            <person name="Storesund J.E."/>
            <person name="Kallscheuer N."/>
            <person name="Luecker S."/>
            <person name="Lage O.M."/>
            <person name="Pohl T."/>
            <person name="Merkel B.J."/>
            <person name="Hornburger P."/>
            <person name="Mueller R.-W."/>
            <person name="Bruemmer F."/>
            <person name="Labrenz M."/>
            <person name="Spormann A.M."/>
            <person name="Op den Camp H."/>
            <person name="Overmann J."/>
            <person name="Amann R."/>
            <person name="Jetten M.S.M."/>
            <person name="Mascher T."/>
            <person name="Medema M.H."/>
            <person name="Devos D.P."/>
            <person name="Kaster A.-K."/>
            <person name="Ovreas L."/>
            <person name="Rohde M."/>
            <person name="Galperin M.Y."/>
            <person name="Jogler C."/>
        </authorList>
    </citation>
    <scope>NUCLEOTIDE SEQUENCE [LARGE SCALE GENOMIC DNA]</scope>
    <source>
        <strain evidence="3 4">KS4</strain>
    </source>
</reference>
<dbReference type="Proteomes" id="UP000317369">
    <property type="component" value="Chromosome"/>
</dbReference>
<evidence type="ECO:0000259" key="2">
    <source>
        <dbReference type="Pfam" id="PF07589"/>
    </source>
</evidence>
<sequence precursor="true">MLKKVKTAFVTSMVAGTFGVMGVANASGIEVTVENLAASNGFFLTPTWVGFHDGSFDVYDTDAKASAGLERLAEDGNTSVLSSEFAAVTTRGAGGVDDVIFDGGPIAPGTSASKMFDGLDKLDNRYFSYAAMVIPTNDAFIANGSPSAYALFNDAGEFTGPIVINIYGKDVLDAGTEVNDEFGVAFLTGTGGQTSADQGSVESNLVGAHAGLLDGGNILGGTTAAGTVFGDDIIGSDTLLARITINQLPEPSSLGLLGLAGLAIVGRRRKTQG</sequence>
<accession>A0A517YQ98</accession>
<evidence type="ECO:0000313" key="4">
    <source>
        <dbReference type="Proteomes" id="UP000317369"/>
    </source>
</evidence>
<dbReference type="Gene3D" id="2.60.40.2130">
    <property type="entry name" value="F-spondin domain"/>
    <property type="match status" value="1"/>
</dbReference>
<gene>
    <name evidence="3" type="ORF">KS4_04360</name>
</gene>
<dbReference type="NCBIfam" id="TIGR02595">
    <property type="entry name" value="PEP_CTERM"/>
    <property type="match status" value="1"/>
</dbReference>
<dbReference type="EMBL" id="CP036425">
    <property type="protein sequence ID" value="QDU32404.1"/>
    <property type="molecule type" value="Genomic_DNA"/>
</dbReference>
<evidence type="ECO:0000313" key="3">
    <source>
        <dbReference type="EMBL" id="QDU32404.1"/>
    </source>
</evidence>
<dbReference type="RefSeq" id="WP_200761734.1">
    <property type="nucleotide sequence ID" value="NZ_CP036425.1"/>
</dbReference>
<dbReference type="NCBIfam" id="NF038123">
    <property type="entry name" value="NF038123_dom"/>
    <property type="match status" value="1"/>
</dbReference>
<dbReference type="Pfam" id="PF07589">
    <property type="entry name" value="PEP-CTERM"/>
    <property type="match status" value="1"/>
</dbReference>
<keyword evidence="4" id="KW-1185">Reference proteome</keyword>
<keyword evidence="1" id="KW-0732">Signal</keyword>
<proteinExistence type="predicted"/>
<evidence type="ECO:0000256" key="1">
    <source>
        <dbReference type="SAM" id="SignalP"/>
    </source>
</evidence>
<feature type="domain" description="Ice-binding protein C-terminal" evidence="2">
    <location>
        <begin position="249"/>
        <end position="269"/>
    </location>
</feature>
<dbReference type="KEGG" id="pcor:KS4_04360"/>